<evidence type="ECO:0000256" key="3">
    <source>
        <dbReference type="ARBA" id="ARBA00022448"/>
    </source>
</evidence>
<evidence type="ECO:0000313" key="14">
    <source>
        <dbReference type="EMBL" id="SEI48611.1"/>
    </source>
</evidence>
<evidence type="ECO:0000256" key="2">
    <source>
        <dbReference type="ARBA" id="ARBA00011131"/>
    </source>
</evidence>
<dbReference type="InterPro" id="IPR017871">
    <property type="entry name" value="ABC_transporter-like_CS"/>
</dbReference>
<dbReference type="EMBL" id="FJNB01000001">
    <property type="protein sequence ID" value="CZQ82963.1"/>
    <property type="molecule type" value="Genomic_DNA"/>
</dbReference>
<dbReference type="RefSeq" id="WP_068620753.1">
    <property type="nucleotide sequence ID" value="NZ_FJNB01000001.1"/>
</dbReference>
<proteinExistence type="inferred from homology"/>
<dbReference type="InterPro" id="IPR003439">
    <property type="entry name" value="ABC_transporter-like_ATP-bd"/>
</dbReference>
<keyword evidence="5" id="KW-0547">Nucleotide-binding</keyword>
<evidence type="ECO:0000256" key="6">
    <source>
        <dbReference type="ARBA" id="ARBA00022840"/>
    </source>
</evidence>
<dbReference type="Pfam" id="PF00005">
    <property type="entry name" value="ABC_tran"/>
    <property type="match status" value="1"/>
</dbReference>
<keyword evidence="8" id="KW-0472">Membrane</keyword>
<dbReference type="PANTHER" id="PTHR24220">
    <property type="entry name" value="IMPORT ATP-BINDING PROTEIN"/>
    <property type="match status" value="1"/>
</dbReference>
<accession>A0A143Y6G6</accession>
<dbReference type="GO" id="GO:0006865">
    <property type="term" value="P:amino acid transport"/>
    <property type="evidence" value="ECO:0007669"/>
    <property type="project" value="UniProtKB-KW"/>
</dbReference>
<dbReference type="OrthoDB" id="9791546at2"/>
<dbReference type="InterPro" id="IPR017911">
    <property type="entry name" value="MacB-like_ATP-bd"/>
</dbReference>
<dbReference type="AlphaFoldDB" id="A0A143Y6G6"/>
<evidence type="ECO:0000256" key="5">
    <source>
        <dbReference type="ARBA" id="ARBA00022741"/>
    </source>
</evidence>
<gene>
    <name evidence="14" type="ORF">SAMN05216375_1015</name>
    <name evidence="13" type="ORF">TR210_262</name>
</gene>
<evidence type="ECO:0000256" key="8">
    <source>
        <dbReference type="ARBA" id="ARBA00023136"/>
    </source>
</evidence>
<dbReference type="STRING" id="640938.TR210_262"/>
<evidence type="ECO:0000313" key="16">
    <source>
        <dbReference type="Proteomes" id="UP000199280"/>
    </source>
</evidence>
<sequence>MNLIEMIDVSRSFGEGELKIDALKKTNIAIAAGEFVAIIGPSGSGKSTFLTITGGLQTPSSGKVLINGKPFSEVTEKKRAKLRFEEIGFILQASNLVPFLSVQDQLHLANKVERSKVDKQKRDELLKELGIFELKDKFPSDLSGGQRQRVAIARALYHDPSVILADEPTASLDTQKAFEVVEILARETKLKKKATIMVTHDERLIDYCDKVYVMKDGILSERVGG</sequence>
<dbReference type="GO" id="GO:0005886">
    <property type="term" value="C:plasma membrane"/>
    <property type="evidence" value="ECO:0007669"/>
    <property type="project" value="UniProtKB-SubCell"/>
</dbReference>
<protein>
    <recommendedName>
        <fullName evidence="10">Putative hemin import ATP-binding protein HrtA</fullName>
    </recommendedName>
</protein>
<name>A0A143Y6G6_9LACT</name>
<evidence type="ECO:0000313" key="13">
    <source>
        <dbReference type="EMBL" id="CZQ82963.1"/>
    </source>
</evidence>
<comment type="function">
    <text evidence="11">Part of the ABC transporter complex hrt involved in hemin import. Responsible for energy coupling to the transport system.</text>
</comment>
<dbReference type="SMART" id="SM00382">
    <property type="entry name" value="AAA"/>
    <property type="match status" value="1"/>
</dbReference>
<organism evidence="13 15">
    <name type="scientific">Trichococcus ilyis</name>
    <dbReference type="NCBI Taxonomy" id="640938"/>
    <lineage>
        <taxon>Bacteria</taxon>
        <taxon>Bacillati</taxon>
        <taxon>Bacillota</taxon>
        <taxon>Bacilli</taxon>
        <taxon>Lactobacillales</taxon>
        <taxon>Carnobacteriaceae</taxon>
        <taxon>Trichococcus</taxon>
    </lineage>
</organism>
<evidence type="ECO:0000256" key="9">
    <source>
        <dbReference type="ARBA" id="ARBA00024359"/>
    </source>
</evidence>
<comment type="similarity">
    <text evidence="9">Belongs to the ABC transporter superfamily. HrtA family.</text>
</comment>
<evidence type="ECO:0000259" key="12">
    <source>
        <dbReference type="PROSITE" id="PS50893"/>
    </source>
</evidence>
<dbReference type="GO" id="GO:0005524">
    <property type="term" value="F:ATP binding"/>
    <property type="evidence" value="ECO:0007669"/>
    <property type="project" value="UniProtKB-KW"/>
</dbReference>
<dbReference type="InterPro" id="IPR015854">
    <property type="entry name" value="ABC_transpr_LolD-like"/>
</dbReference>
<reference evidence="14 16" key="2">
    <citation type="submission" date="2016-10" db="EMBL/GenBank/DDBJ databases">
        <authorList>
            <person name="Varghese N."/>
            <person name="Submissions S."/>
        </authorList>
    </citation>
    <scope>NUCLEOTIDE SEQUENCE [LARGE SCALE GENOMIC DNA]</scope>
    <source>
        <strain evidence="14 16">DSM 22150</strain>
    </source>
</reference>
<keyword evidence="3" id="KW-0813">Transport</keyword>
<comment type="subunit">
    <text evidence="2">The complex is composed of two ATP-binding proteins (HrtA), two transmembrane proteins (HrtB) and a solute-binding protein.</text>
</comment>
<evidence type="ECO:0000256" key="7">
    <source>
        <dbReference type="ARBA" id="ARBA00022970"/>
    </source>
</evidence>
<dbReference type="GO" id="GO:0022857">
    <property type="term" value="F:transmembrane transporter activity"/>
    <property type="evidence" value="ECO:0007669"/>
    <property type="project" value="TreeGrafter"/>
</dbReference>
<keyword evidence="16" id="KW-1185">Reference proteome</keyword>
<dbReference type="CDD" id="cd03255">
    <property type="entry name" value="ABC_MJ0796_LolCDE_FtsE"/>
    <property type="match status" value="1"/>
</dbReference>
<evidence type="ECO:0000313" key="15">
    <source>
        <dbReference type="Proteomes" id="UP000076878"/>
    </source>
</evidence>
<dbReference type="PROSITE" id="PS50893">
    <property type="entry name" value="ABC_TRANSPORTER_2"/>
    <property type="match status" value="1"/>
</dbReference>
<comment type="subcellular location">
    <subcellularLocation>
        <location evidence="1">Cell membrane</location>
        <topology evidence="1">Peripheral membrane protein</topology>
    </subcellularLocation>
</comment>
<dbReference type="SUPFAM" id="SSF52540">
    <property type="entry name" value="P-loop containing nucleoside triphosphate hydrolases"/>
    <property type="match status" value="1"/>
</dbReference>
<dbReference type="PANTHER" id="PTHR24220:SF666">
    <property type="entry name" value="HEMIN IMPORT ATP-BINDING PROTEIN HRTA-RELATED"/>
    <property type="match status" value="1"/>
</dbReference>
<dbReference type="InterPro" id="IPR027417">
    <property type="entry name" value="P-loop_NTPase"/>
</dbReference>
<dbReference type="Proteomes" id="UP000076878">
    <property type="component" value="Unassembled WGS sequence"/>
</dbReference>
<feature type="domain" description="ABC transporter" evidence="12">
    <location>
        <begin position="4"/>
        <end position="223"/>
    </location>
</feature>
<dbReference type="GO" id="GO:0098796">
    <property type="term" value="C:membrane protein complex"/>
    <property type="evidence" value="ECO:0007669"/>
    <property type="project" value="UniProtKB-ARBA"/>
</dbReference>
<keyword evidence="6 14" id="KW-0067">ATP-binding</keyword>
<evidence type="ECO:0000256" key="1">
    <source>
        <dbReference type="ARBA" id="ARBA00004202"/>
    </source>
</evidence>
<dbReference type="FunFam" id="3.40.50.300:FF:000032">
    <property type="entry name" value="Export ABC transporter ATP-binding protein"/>
    <property type="match status" value="1"/>
</dbReference>
<keyword evidence="7" id="KW-0029">Amino-acid transport</keyword>
<dbReference type="Proteomes" id="UP000199280">
    <property type="component" value="Unassembled WGS sequence"/>
</dbReference>
<dbReference type="Gene3D" id="3.40.50.300">
    <property type="entry name" value="P-loop containing nucleotide triphosphate hydrolases"/>
    <property type="match status" value="1"/>
</dbReference>
<dbReference type="EMBL" id="FNYT01000001">
    <property type="protein sequence ID" value="SEI48611.1"/>
    <property type="molecule type" value="Genomic_DNA"/>
</dbReference>
<dbReference type="GO" id="GO:0016887">
    <property type="term" value="F:ATP hydrolysis activity"/>
    <property type="evidence" value="ECO:0007669"/>
    <property type="project" value="InterPro"/>
</dbReference>
<keyword evidence="4" id="KW-1003">Cell membrane</keyword>
<evidence type="ECO:0000256" key="11">
    <source>
        <dbReference type="ARBA" id="ARBA00024721"/>
    </source>
</evidence>
<evidence type="ECO:0000256" key="4">
    <source>
        <dbReference type="ARBA" id="ARBA00022475"/>
    </source>
</evidence>
<dbReference type="InterPro" id="IPR003593">
    <property type="entry name" value="AAA+_ATPase"/>
</dbReference>
<evidence type="ECO:0000256" key="10">
    <source>
        <dbReference type="ARBA" id="ARBA00024432"/>
    </source>
</evidence>
<dbReference type="PROSITE" id="PS00211">
    <property type="entry name" value="ABC_TRANSPORTER_1"/>
    <property type="match status" value="1"/>
</dbReference>
<reference evidence="13 15" key="1">
    <citation type="submission" date="2016-02" db="EMBL/GenBank/DDBJ databases">
        <authorList>
            <person name="Wen L."/>
            <person name="He K."/>
            <person name="Yang H."/>
        </authorList>
    </citation>
    <scope>NUCLEOTIDE SEQUENCE [LARGE SCALE GENOMIC DNA]</scope>
    <source>
        <strain evidence="13">Trichococcus_R210</strain>
    </source>
</reference>